<dbReference type="Pfam" id="PF12698">
    <property type="entry name" value="ABC2_membrane_3"/>
    <property type="match status" value="1"/>
</dbReference>
<feature type="transmembrane region" description="Helical" evidence="5">
    <location>
        <begin position="249"/>
        <end position="271"/>
    </location>
</feature>
<proteinExistence type="predicted"/>
<keyword evidence="4 5" id="KW-0472">Membrane</keyword>
<evidence type="ECO:0000256" key="1">
    <source>
        <dbReference type="ARBA" id="ARBA00004141"/>
    </source>
</evidence>
<evidence type="ECO:0000259" key="6">
    <source>
        <dbReference type="PROSITE" id="PS51012"/>
    </source>
</evidence>
<organism evidence="7 8">
    <name type="scientific">Acidianus brierleyi</name>
    <dbReference type="NCBI Taxonomy" id="41673"/>
    <lineage>
        <taxon>Archaea</taxon>
        <taxon>Thermoproteota</taxon>
        <taxon>Thermoprotei</taxon>
        <taxon>Sulfolobales</taxon>
        <taxon>Sulfolobaceae</taxon>
        <taxon>Acidianus</taxon>
    </lineage>
</organism>
<reference evidence="7 8" key="1">
    <citation type="submission" date="2018-05" db="EMBL/GenBank/DDBJ databases">
        <title>Complete Genome Sequences of Extremely Thermoacidophilic, Metal-Mobilizing Type-Strain Members of the Archaeal Family Sulfolobaceae: Acidianus brierleyi DSM-1651T, Acidianus sulfidivorans DSM-18786T, Metallosphaera hakonensis DSM-7519T, and Metallosphaera prunae DSM-10039T.</title>
        <authorList>
            <person name="Counts J.A."/>
            <person name="Kelly R.M."/>
        </authorList>
    </citation>
    <scope>NUCLEOTIDE SEQUENCE [LARGE SCALE GENOMIC DNA]</scope>
    <source>
        <strain evidence="7 8">DSM 1651</strain>
    </source>
</reference>
<keyword evidence="8" id="KW-1185">Reference proteome</keyword>
<gene>
    <name evidence="7" type="ORF">DFR85_01820</name>
</gene>
<evidence type="ECO:0000256" key="2">
    <source>
        <dbReference type="ARBA" id="ARBA00022692"/>
    </source>
</evidence>
<dbReference type="InterPro" id="IPR052902">
    <property type="entry name" value="ABC-2_transporter"/>
</dbReference>
<accession>A0A2U9IIK7</accession>
<dbReference type="Proteomes" id="UP000248044">
    <property type="component" value="Chromosome"/>
</dbReference>
<dbReference type="AlphaFoldDB" id="A0A2U9IIK7"/>
<keyword evidence="2 5" id="KW-0812">Transmembrane</keyword>
<feature type="transmembrane region" description="Helical" evidence="5">
    <location>
        <begin position="137"/>
        <end position="164"/>
    </location>
</feature>
<name>A0A2U9IIK7_9CREN</name>
<dbReference type="PANTHER" id="PTHR43027:SF1">
    <property type="entry name" value="DOXORUBICIN RESISTANCE ABC TRANSPORTER PERMEASE PROTEIN DRRC-RELATED"/>
    <property type="match status" value="1"/>
</dbReference>
<dbReference type="InterPro" id="IPR013525">
    <property type="entry name" value="ABC2_TM"/>
</dbReference>
<evidence type="ECO:0000256" key="5">
    <source>
        <dbReference type="SAM" id="Phobius"/>
    </source>
</evidence>
<dbReference type="OrthoDB" id="37087at2157"/>
<dbReference type="InterPro" id="IPR047817">
    <property type="entry name" value="ABC2_TM_bact-type"/>
</dbReference>
<dbReference type="RefSeq" id="WP_110271747.1">
    <property type="nucleotide sequence ID" value="NZ_CP029289.2"/>
</dbReference>
<dbReference type="EMBL" id="CP029289">
    <property type="protein sequence ID" value="AWR95869.1"/>
    <property type="molecule type" value="Genomic_DNA"/>
</dbReference>
<evidence type="ECO:0000313" key="7">
    <source>
        <dbReference type="EMBL" id="AWR95869.1"/>
    </source>
</evidence>
<dbReference type="PROSITE" id="PS51012">
    <property type="entry name" value="ABC_TM2"/>
    <property type="match status" value="1"/>
</dbReference>
<dbReference type="PANTHER" id="PTHR43027">
    <property type="entry name" value="DOXORUBICIN RESISTANCE ABC TRANSPORTER PERMEASE PROTEIN DRRC-RELATED"/>
    <property type="match status" value="1"/>
</dbReference>
<protein>
    <submittedName>
        <fullName evidence="7">ABC transporter</fullName>
    </submittedName>
</protein>
<evidence type="ECO:0000256" key="4">
    <source>
        <dbReference type="ARBA" id="ARBA00023136"/>
    </source>
</evidence>
<feature type="transmembrane region" description="Helical" evidence="5">
    <location>
        <begin position="305"/>
        <end position="324"/>
    </location>
</feature>
<dbReference type="KEGG" id="abri:DFR85_01820"/>
<dbReference type="GO" id="GO:0140359">
    <property type="term" value="F:ABC-type transporter activity"/>
    <property type="evidence" value="ECO:0007669"/>
    <property type="project" value="InterPro"/>
</dbReference>
<feature type="transmembrane region" description="Helical" evidence="5">
    <location>
        <begin position="21"/>
        <end position="40"/>
    </location>
</feature>
<sequence length="330" mass="37071">MKNIFLTTKAIIKDNLNSKETWFFIIFFPIFLTLIFALGFGAGTQVHEFVIINNSQVGKFINGSQLFTALYGNNEKEALLHNYIYVQIIKDNVSIYYPQDDKYLVPSLQALINQYYTNNSQIHYSSVLKYGNSYYEYIISGMIGVVALSNGIFGVTGVASGYYRDRLVDRLAASPLKSYEWVTSLVIYEIIITLISITPILALSLLFGFLPLIGLSFIGFLIISTLMFSGLGAIIFGLTPKDKLFVSNVAANVVTIPLIFLSTAFFSIYAFPSSLRVVVQYQPVSVIDSIIRDIIVYNVPPNPFYIIYVILGTLIFLALGSRLMKLREFE</sequence>
<feature type="transmembrane region" description="Helical" evidence="5">
    <location>
        <begin position="185"/>
        <end position="207"/>
    </location>
</feature>
<dbReference type="GeneID" id="36830854"/>
<feature type="transmembrane region" description="Helical" evidence="5">
    <location>
        <begin position="213"/>
        <end position="237"/>
    </location>
</feature>
<feature type="domain" description="ABC transmembrane type-2" evidence="6">
    <location>
        <begin position="97"/>
        <end position="327"/>
    </location>
</feature>
<comment type="subcellular location">
    <subcellularLocation>
        <location evidence="1">Membrane</location>
        <topology evidence="1">Multi-pass membrane protein</topology>
    </subcellularLocation>
</comment>
<evidence type="ECO:0000256" key="3">
    <source>
        <dbReference type="ARBA" id="ARBA00022989"/>
    </source>
</evidence>
<dbReference type="GO" id="GO:0016020">
    <property type="term" value="C:membrane"/>
    <property type="evidence" value="ECO:0007669"/>
    <property type="project" value="UniProtKB-SubCell"/>
</dbReference>
<keyword evidence="3 5" id="KW-1133">Transmembrane helix</keyword>
<evidence type="ECO:0000313" key="8">
    <source>
        <dbReference type="Proteomes" id="UP000248044"/>
    </source>
</evidence>